<feature type="region of interest" description="Disordered" evidence="1">
    <location>
        <begin position="60"/>
        <end position="87"/>
    </location>
</feature>
<dbReference type="OrthoDB" id="8250574at2"/>
<protein>
    <recommendedName>
        <fullName evidence="2">Nucleotidyltransferase-like domain-containing protein</fullName>
    </recommendedName>
</protein>
<accession>A0A512IN35</accession>
<dbReference type="Pfam" id="PF12281">
    <property type="entry name" value="NTP_transf_8"/>
    <property type="match status" value="1"/>
</dbReference>
<reference evidence="3 4" key="1">
    <citation type="submission" date="2019-07" db="EMBL/GenBank/DDBJ databases">
        <title>Whole genome shotgun sequence of Methylobacterium haplocladii NBRC 107714.</title>
        <authorList>
            <person name="Hosoyama A."/>
            <person name="Uohara A."/>
            <person name="Ohji S."/>
            <person name="Ichikawa N."/>
        </authorList>
    </citation>
    <scope>NUCLEOTIDE SEQUENCE [LARGE SCALE GENOMIC DNA]</scope>
    <source>
        <strain evidence="3 4">NBRC 107714</strain>
    </source>
</reference>
<organism evidence="3 4">
    <name type="scientific">Methylobacterium haplocladii</name>
    <dbReference type="NCBI Taxonomy" id="1176176"/>
    <lineage>
        <taxon>Bacteria</taxon>
        <taxon>Pseudomonadati</taxon>
        <taxon>Pseudomonadota</taxon>
        <taxon>Alphaproteobacteria</taxon>
        <taxon>Hyphomicrobiales</taxon>
        <taxon>Methylobacteriaceae</taxon>
        <taxon>Methylobacterium</taxon>
    </lineage>
</organism>
<dbReference type="EMBL" id="BJZT01000014">
    <property type="protein sequence ID" value="GEO99117.1"/>
    <property type="molecule type" value="Genomic_DNA"/>
</dbReference>
<dbReference type="InterPro" id="IPR058575">
    <property type="entry name" value="NTP_transf_8_dom"/>
</dbReference>
<keyword evidence="4" id="KW-1185">Reference proteome</keyword>
<evidence type="ECO:0000256" key="1">
    <source>
        <dbReference type="SAM" id="MobiDB-lite"/>
    </source>
</evidence>
<sequence>MSGLDPFDVDEEETLEKLERLWAAFEAASSEASRYAGSLGWKTNSGQEYLTHTVNLRYEGNRQRTRSLGPRSKETERRKSEFDTGREQARAELDRIQARLDTHARVLKALRIGRVHAVTARFLRELRGEGFGAEHFRIGGAAALSAYEVRSRVRMPIAEEGDADFDLLPTELFVRDRQLFEAIASRKIFGPVEVDGDRMALGRGVLFRLLSSDTADEWTRSLCRARAADEEIEAMRWAFEVPAGLPMVAAGVDGTPAPIPALDPRAFAILALVEVRYFAGRSGAVRLAAQAAAAAGIAAEVAPEPFERGHLALFPEIAGAIEGGGHDDDRNMMRP</sequence>
<gene>
    <name evidence="3" type="ORF">MHA02_15050</name>
</gene>
<dbReference type="AlphaFoldDB" id="A0A512IN35"/>
<name>A0A512IN35_9HYPH</name>
<dbReference type="RefSeq" id="WP_147078024.1">
    <property type="nucleotide sequence ID" value="NZ_BSPJ01000013.1"/>
</dbReference>
<evidence type="ECO:0000313" key="3">
    <source>
        <dbReference type="EMBL" id="GEO99117.1"/>
    </source>
</evidence>
<evidence type="ECO:0000313" key="4">
    <source>
        <dbReference type="Proteomes" id="UP000321258"/>
    </source>
</evidence>
<proteinExistence type="predicted"/>
<dbReference type="Proteomes" id="UP000321258">
    <property type="component" value="Unassembled WGS sequence"/>
</dbReference>
<comment type="caution">
    <text evidence="3">The sequence shown here is derived from an EMBL/GenBank/DDBJ whole genome shotgun (WGS) entry which is preliminary data.</text>
</comment>
<feature type="domain" description="Nucleotidyltransferase-like" evidence="2">
    <location>
        <begin position="119"/>
        <end position="272"/>
    </location>
</feature>
<evidence type="ECO:0000259" key="2">
    <source>
        <dbReference type="Pfam" id="PF12281"/>
    </source>
</evidence>
<feature type="compositionally biased region" description="Basic and acidic residues" evidence="1">
    <location>
        <begin position="71"/>
        <end position="87"/>
    </location>
</feature>